<dbReference type="AlphaFoldDB" id="A0A0G1RIL0"/>
<protein>
    <submittedName>
        <fullName evidence="1">Uncharacterized protein</fullName>
    </submittedName>
</protein>
<proteinExistence type="predicted"/>
<accession>A0A0G1RIL0</accession>
<feature type="non-terminal residue" evidence="1">
    <location>
        <position position="120"/>
    </location>
</feature>
<reference evidence="1 2" key="1">
    <citation type="journal article" date="2015" name="Nature">
        <title>rRNA introns, odd ribosomes, and small enigmatic genomes across a large radiation of phyla.</title>
        <authorList>
            <person name="Brown C.T."/>
            <person name="Hug L.A."/>
            <person name="Thomas B.C."/>
            <person name="Sharon I."/>
            <person name="Castelle C.J."/>
            <person name="Singh A."/>
            <person name="Wilkins M.J."/>
            <person name="Williams K.H."/>
            <person name="Banfield J.F."/>
        </authorList>
    </citation>
    <scope>NUCLEOTIDE SEQUENCE [LARGE SCALE GENOMIC DNA]</scope>
</reference>
<sequence length="120" mass="13969">MNEELLGKVILKNGYSQFRFKQAKKNVFTRLIESWDAATDLPEDLRALLAREVPIESLSARLLVESAKKDTLKENVLIIARPEELPADLKPIKIFSYNDEVSVHFMCFKIHMFRLFLNFL</sequence>
<organism evidence="1 2">
    <name type="scientific">Candidatus Azambacteria bacterium GW2011_GWC1_46_13</name>
    <dbReference type="NCBI Taxonomy" id="1618619"/>
    <lineage>
        <taxon>Bacteria</taxon>
        <taxon>Candidatus Azamiibacteriota</taxon>
    </lineage>
</organism>
<comment type="caution">
    <text evidence="1">The sequence shown here is derived from an EMBL/GenBank/DDBJ whole genome shotgun (WGS) entry which is preliminary data.</text>
</comment>
<gene>
    <name evidence="1" type="ORF">UX33_C0038G0001</name>
</gene>
<evidence type="ECO:0000313" key="2">
    <source>
        <dbReference type="Proteomes" id="UP000034569"/>
    </source>
</evidence>
<dbReference type="Gene3D" id="1.10.150.530">
    <property type="match status" value="1"/>
</dbReference>
<dbReference type="EMBL" id="LCLU01000038">
    <property type="protein sequence ID" value="KKU20760.1"/>
    <property type="molecule type" value="Genomic_DNA"/>
</dbReference>
<dbReference type="Proteomes" id="UP000034569">
    <property type="component" value="Unassembled WGS sequence"/>
</dbReference>
<name>A0A0G1RIL0_9BACT</name>
<evidence type="ECO:0000313" key="1">
    <source>
        <dbReference type="EMBL" id="KKU20760.1"/>
    </source>
</evidence>